<sequence>MPTATSKAVHEQRRLQGEVLELRTKMNSTSSQDQFARWAKLRRQHDKALAEYEKISFSVNASRTSFDSSFTVARWFSTNGLRIFLQFWYAKQALFWIPQGWVPGYVEWLLAFPRAPKGSVSIQMWGLACASIVPLVTAVVFAVYSQFTQRSKQSNVMAAAAVNPPVLSATSDMKEDT</sequence>
<dbReference type="Pfam" id="PF04420">
    <property type="entry name" value="CHD5"/>
    <property type="match status" value="1"/>
</dbReference>
<dbReference type="PANTHER" id="PTHR42650:SF1">
    <property type="entry name" value="GUIDED ENTRY OF TAIL-ANCHORED PROTEINS FACTOR 1"/>
    <property type="match status" value="1"/>
</dbReference>
<dbReference type="GO" id="GO:0005789">
    <property type="term" value="C:endoplasmic reticulum membrane"/>
    <property type="evidence" value="ECO:0007669"/>
    <property type="project" value="UniProtKB-SubCell"/>
</dbReference>
<dbReference type="EMBL" id="JAGHQL010000026">
    <property type="protein sequence ID" value="KAH0543822.1"/>
    <property type="molecule type" value="Genomic_DNA"/>
</dbReference>
<reference evidence="10" key="1">
    <citation type="submission" date="2021-03" db="EMBL/GenBank/DDBJ databases">
        <title>Comparative genomics and phylogenomic investigation of the class Geoglossomycetes provide insights into ecological specialization and systematics.</title>
        <authorList>
            <person name="Melie T."/>
            <person name="Pirro S."/>
            <person name="Miller A.N."/>
            <person name="Quandt A."/>
        </authorList>
    </citation>
    <scope>NUCLEOTIDE SEQUENCE</scope>
    <source>
        <strain evidence="10">GBOQ0MN5Z8</strain>
    </source>
</reference>
<evidence type="ECO:0000313" key="11">
    <source>
        <dbReference type="Proteomes" id="UP000698800"/>
    </source>
</evidence>
<dbReference type="FunFam" id="1.10.287.660:FF:000006">
    <property type="entry name" value="Protein GET1"/>
    <property type="match status" value="1"/>
</dbReference>
<accession>A0A9P8IAP3</accession>
<keyword evidence="3" id="KW-0813">Transport</keyword>
<keyword evidence="4 9" id="KW-0812">Transmembrane</keyword>
<dbReference type="InterPro" id="IPR029012">
    <property type="entry name" value="Helix_hairpin_bin_sf"/>
</dbReference>
<feature type="transmembrane region" description="Helical" evidence="9">
    <location>
        <begin position="122"/>
        <end position="144"/>
    </location>
</feature>
<proteinExistence type="inferred from homology"/>
<evidence type="ECO:0000256" key="9">
    <source>
        <dbReference type="SAM" id="Phobius"/>
    </source>
</evidence>
<name>A0A9P8IAP3_9PEZI</name>
<evidence type="ECO:0000256" key="6">
    <source>
        <dbReference type="ARBA" id="ARBA00022989"/>
    </source>
</evidence>
<evidence type="ECO:0000256" key="1">
    <source>
        <dbReference type="ARBA" id="ARBA00004477"/>
    </source>
</evidence>
<dbReference type="AlphaFoldDB" id="A0A9P8IAP3"/>
<keyword evidence="7" id="KW-0175">Coiled coil</keyword>
<dbReference type="Gene3D" id="1.10.287.660">
    <property type="entry name" value="Helix hairpin bin"/>
    <property type="match status" value="1"/>
</dbReference>
<dbReference type="GO" id="GO:0043529">
    <property type="term" value="C:GET complex"/>
    <property type="evidence" value="ECO:0007669"/>
    <property type="project" value="TreeGrafter"/>
</dbReference>
<dbReference type="OrthoDB" id="69461at2759"/>
<dbReference type="Proteomes" id="UP000698800">
    <property type="component" value="Unassembled WGS sequence"/>
</dbReference>
<gene>
    <name evidence="10" type="ORF">FGG08_001861</name>
</gene>
<dbReference type="PANTHER" id="PTHR42650">
    <property type="entry name" value="TAIL-ANCHORED PROTEIN INSERTION RECEPTOR WRB"/>
    <property type="match status" value="1"/>
</dbReference>
<evidence type="ECO:0000256" key="4">
    <source>
        <dbReference type="ARBA" id="ARBA00022692"/>
    </source>
</evidence>
<keyword evidence="5" id="KW-0256">Endoplasmic reticulum</keyword>
<protein>
    <recommendedName>
        <fullName evidence="12">Guided entry of tail-anchored proteins 1</fullName>
    </recommendedName>
</protein>
<evidence type="ECO:0000256" key="5">
    <source>
        <dbReference type="ARBA" id="ARBA00022824"/>
    </source>
</evidence>
<dbReference type="GO" id="GO:0043495">
    <property type="term" value="F:protein-membrane adaptor activity"/>
    <property type="evidence" value="ECO:0007669"/>
    <property type="project" value="TreeGrafter"/>
</dbReference>
<keyword evidence="11" id="KW-1185">Reference proteome</keyword>
<evidence type="ECO:0000256" key="2">
    <source>
        <dbReference type="ARBA" id="ARBA00010799"/>
    </source>
</evidence>
<organism evidence="10 11">
    <name type="scientific">Glutinoglossum americanum</name>
    <dbReference type="NCBI Taxonomy" id="1670608"/>
    <lineage>
        <taxon>Eukaryota</taxon>
        <taxon>Fungi</taxon>
        <taxon>Dikarya</taxon>
        <taxon>Ascomycota</taxon>
        <taxon>Pezizomycotina</taxon>
        <taxon>Geoglossomycetes</taxon>
        <taxon>Geoglossales</taxon>
        <taxon>Geoglossaceae</taxon>
        <taxon>Glutinoglossum</taxon>
    </lineage>
</organism>
<comment type="subcellular location">
    <subcellularLocation>
        <location evidence="1">Endoplasmic reticulum membrane</location>
        <topology evidence="1">Multi-pass membrane protein</topology>
    </subcellularLocation>
</comment>
<keyword evidence="6 9" id="KW-1133">Transmembrane helix</keyword>
<dbReference type="GO" id="GO:0071816">
    <property type="term" value="P:tail-anchored membrane protein insertion into ER membrane"/>
    <property type="evidence" value="ECO:0007669"/>
    <property type="project" value="InterPro"/>
</dbReference>
<dbReference type="InterPro" id="IPR028945">
    <property type="entry name" value="Get1"/>
</dbReference>
<comment type="similarity">
    <text evidence="2">Belongs to the WRB/GET1 family.</text>
</comment>
<keyword evidence="8 9" id="KW-0472">Membrane</keyword>
<evidence type="ECO:0000313" key="10">
    <source>
        <dbReference type="EMBL" id="KAH0543822.1"/>
    </source>
</evidence>
<evidence type="ECO:0000256" key="3">
    <source>
        <dbReference type="ARBA" id="ARBA00022448"/>
    </source>
</evidence>
<evidence type="ECO:0008006" key="12">
    <source>
        <dbReference type="Google" id="ProtNLM"/>
    </source>
</evidence>
<comment type="caution">
    <text evidence="10">The sequence shown here is derived from an EMBL/GenBank/DDBJ whole genome shotgun (WGS) entry which is preliminary data.</text>
</comment>
<evidence type="ECO:0000256" key="8">
    <source>
        <dbReference type="ARBA" id="ARBA00023136"/>
    </source>
</evidence>
<evidence type="ECO:0000256" key="7">
    <source>
        <dbReference type="ARBA" id="ARBA00023054"/>
    </source>
</evidence>